<dbReference type="CDD" id="cd00167">
    <property type="entry name" value="SANT"/>
    <property type="match status" value="1"/>
</dbReference>
<proteinExistence type="predicted"/>
<dbReference type="SUPFAM" id="SSF46689">
    <property type="entry name" value="Homeodomain-like"/>
    <property type="match status" value="1"/>
</dbReference>
<accession>A0A397T430</accession>
<evidence type="ECO:0000259" key="1">
    <source>
        <dbReference type="PROSITE" id="PS51294"/>
    </source>
</evidence>
<name>A0A397T430_9GLOM</name>
<dbReference type="EMBL" id="QKYT01000113">
    <property type="protein sequence ID" value="RIA93048.1"/>
    <property type="molecule type" value="Genomic_DNA"/>
</dbReference>
<dbReference type="InterPro" id="IPR001005">
    <property type="entry name" value="SANT/Myb"/>
</dbReference>
<organism evidence="2 3">
    <name type="scientific">Glomus cerebriforme</name>
    <dbReference type="NCBI Taxonomy" id="658196"/>
    <lineage>
        <taxon>Eukaryota</taxon>
        <taxon>Fungi</taxon>
        <taxon>Fungi incertae sedis</taxon>
        <taxon>Mucoromycota</taxon>
        <taxon>Glomeromycotina</taxon>
        <taxon>Glomeromycetes</taxon>
        <taxon>Glomerales</taxon>
        <taxon>Glomeraceae</taxon>
        <taxon>Glomus</taxon>
    </lineage>
</organism>
<dbReference type="PROSITE" id="PS51294">
    <property type="entry name" value="HTH_MYB"/>
    <property type="match status" value="1"/>
</dbReference>
<dbReference type="InterPro" id="IPR009057">
    <property type="entry name" value="Homeodomain-like_sf"/>
</dbReference>
<dbReference type="Proteomes" id="UP000265703">
    <property type="component" value="Unassembled WGS sequence"/>
</dbReference>
<sequence>MRVRGYQSNDYAEISKHIPPYTARQIRQFWTNQLDPRLCHDNFEKEEIDFIIQWIEDNITSSGSISWIDLIDEVQRQFGKLRSKNKIKNFWYSLRRRSRPQAVPSTSTVNTTYNPLITNHQIPTFRPIPDQIHTNLWSNPSTFRSNLDFWSNYNQIPAVHPNSDKTFTDNPNQIPTLYPTHNQIPITFQPYSTLQPNPDPPRFNLPYKMNPI</sequence>
<evidence type="ECO:0000313" key="3">
    <source>
        <dbReference type="Proteomes" id="UP000265703"/>
    </source>
</evidence>
<dbReference type="AlphaFoldDB" id="A0A397T430"/>
<protein>
    <recommendedName>
        <fullName evidence="1">HTH myb-type domain-containing protein</fullName>
    </recommendedName>
</protein>
<keyword evidence="3" id="KW-1185">Reference proteome</keyword>
<comment type="caution">
    <text evidence="2">The sequence shown here is derived from an EMBL/GenBank/DDBJ whole genome shotgun (WGS) entry which is preliminary data.</text>
</comment>
<feature type="domain" description="HTH myb-type" evidence="1">
    <location>
        <begin position="1"/>
        <end position="38"/>
    </location>
</feature>
<gene>
    <name evidence="2" type="ORF">C1645_804318</name>
</gene>
<reference evidence="2 3" key="1">
    <citation type="submission" date="2018-06" db="EMBL/GenBank/DDBJ databases">
        <title>Comparative genomics reveals the genomic features of Rhizophagus irregularis, R. cerebriforme, R. diaphanum and Gigaspora rosea, and their symbiotic lifestyle signature.</title>
        <authorList>
            <person name="Morin E."/>
            <person name="San Clemente H."/>
            <person name="Chen E.C.H."/>
            <person name="De La Providencia I."/>
            <person name="Hainaut M."/>
            <person name="Kuo A."/>
            <person name="Kohler A."/>
            <person name="Murat C."/>
            <person name="Tang N."/>
            <person name="Roy S."/>
            <person name="Loubradou J."/>
            <person name="Henrissat B."/>
            <person name="Grigoriev I.V."/>
            <person name="Corradi N."/>
            <person name="Roux C."/>
            <person name="Martin F.M."/>
        </authorList>
    </citation>
    <scope>NUCLEOTIDE SEQUENCE [LARGE SCALE GENOMIC DNA]</scope>
    <source>
        <strain evidence="2 3">DAOM 227022</strain>
    </source>
</reference>
<dbReference type="OrthoDB" id="2393614at2759"/>
<dbReference type="InterPro" id="IPR017930">
    <property type="entry name" value="Myb_dom"/>
</dbReference>
<evidence type="ECO:0000313" key="2">
    <source>
        <dbReference type="EMBL" id="RIA93048.1"/>
    </source>
</evidence>